<organism evidence="7 8">
    <name type="scientific">Spirilliplanes yamanashiensis</name>
    <dbReference type="NCBI Taxonomy" id="42233"/>
    <lineage>
        <taxon>Bacteria</taxon>
        <taxon>Bacillati</taxon>
        <taxon>Actinomycetota</taxon>
        <taxon>Actinomycetes</taxon>
        <taxon>Micromonosporales</taxon>
        <taxon>Micromonosporaceae</taxon>
        <taxon>Spirilliplanes</taxon>
    </lineage>
</organism>
<feature type="compositionally biased region" description="Acidic residues" evidence="4">
    <location>
        <begin position="182"/>
        <end position="215"/>
    </location>
</feature>
<reference evidence="7" key="1">
    <citation type="submission" date="2021-01" db="EMBL/GenBank/DDBJ databases">
        <title>Whole genome shotgun sequence of Spirilliplanes yamanashiensis NBRC 15828.</title>
        <authorList>
            <person name="Komaki H."/>
            <person name="Tamura T."/>
        </authorList>
    </citation>
    <scope>NUCLEOTIDE SEQUENCE</scope>
    <source>
        <strain evidence="7">NBRC 15828</strain>
    </source>
</reference>
<keyword evidence="2 3" id="KW-0690">Ribosome biogenesis</keyword>
<dbReference type="RefSeq" id="WP_203936863.1">
    <property type="nucleotide sequence ID" value="NZ_BAAAGJ010000005.1"/>
</dbReference>
<evidence type="ECO:0000256" key="4">
    <source>
        <dbReference type="SAM" id="MobiDB-lite"/>
    </source>
</evidence>
<dbReference type="Proteomes" id="UP000652013">
    <property type="component" value="Unassembled WGS sequence"/>
</dbReference>
<dbReference type="InterPro" id="IPR003728">
    <property type="entry name" value="Ribosome_maturation_RimP"/>
</dbReference>
<evidence type="ECO:0000256" key="2">
    <source>
        <dbReference type="ARBA" id="ARBA00022517"/>
    </source>
</evidence>
<protein>
    <recommendedName>
        <fullName evidence="3">Ribosome maturation factor RimP</fullName>
    </recommendedName>
</protein>
<dbReference type="GO" id="GO:0006412">
    <property type="term" value="P:translation"/>
    <property type="evidence" value="ECO:0007669"/>
    <property type="project" value="TreeGrafter"/>
</dbReference>
<gene>
    <name evidence="3" type="primary">rimP</name>
    <name evidence="7" type="ORF">Sya03_08850</name>
</gene>
<dbReference type="InterPro" id="IPR028989">
    <property type="entry name" value="RimP_N"/>
</dbReference>
<sequence>MTQRGRAGKAAPRRPAGQRPSAPPPPRVDPERVRRVVEPVVEAAGYDLEELTVSRAGRRHVVRVLVDADGGIDLDAVAVVSRQVSAALDAAEESGGEILVGEYQLEVGSPGVDRPLRLPRQWRRNVGRLVAVTVAGKALTARVVSADDDGVVLDAGGTTVEAAWADLGPGRVQIEFNRVDEADLGDAGDDEHDDEDDDDMDDDVDDDEDLEDEER</sequence>
<evidence type="ECO:0000256" key="3">
    <source>
        <dbReference type="HAMAP-Rule" id="MF_01077"/>
    </source>
</evidence>
<comment type="function">
    <text evidence="3">Required for maturation of 30S ribosomal subunits.</text>
</comment>
<feature type="domain" description="Ribosome maturation factor RimP C-terminal" evidence="6">
    <location>
        <begin position="116"/>
        <end position="176"/>
    </location>
</feature>
<dbReference type="Pfam" id="PF17384">
    <property type="entry name" value="DUF150_C"/>
    <property type="match status" value="1"/>
</dbReference>
<dbReference type="Gene3D" id="3.30.300.70">
    <property type="entry name" value="RimP-like superfamily, N-terminal"/>
    <property type="match status" value="1"/>
</dbReference>
<evidence type="ECO:0000259" key="5">
    <source>
        <dbReference type="Pfam" id="PF02576"/>
    </source>
</evidence>
<evidence type="ECO:0000256" key="1">
    <source>
        <dbReference type="ARBA" id="ARBA00022490"/>
    </source>
</evidence>
<comment type="similarity">
    <text evidence="3">Belongs to the RimP family.</text>
</comment>
<evidence type="ECO:0000259" key="6">
    <source>
        <dbReference type="Pfam" id="PF17384"/>
    </source>
</evidence>
<dbReference type="GO" id="GO:0000028">
    <property type="term" value="P:ribosomal small subunit assembly"/>
    <property type="evidence" value="ECO:0007669"/>
    <property type="project" value="TreeGrafter"/>
</dbReference>
<dbReference type="GO" id="GO:0005829">
    <property type="term" value="C:cytosol"/>
    <property type="evidence" value="ECO:0007669"/>
    <property type="project" value="TreeGrafter"/>
</dbReference>
<proteinExistence type="inferred from homology"/>
<dbReference type="PANTHER" id="PTHR33867">
    <property type="entry name" value="RIBOSOME MATURATION FACTOR RIMP"/>
    <property type="match status" value="1"/>
</dbReference>
<keyword evidence="8" id="KW-1185">Reference proteome</keyword>
<feature type="region of interest" description="Disordered" evidence="4">
    <location>
        <begin position="1"/>
        <end position="33"/>
    </location>
</feature>
<feature type="domain" description="Ribosome maturation factor RimP N-terminal" evidence="5">
    <location>
        <begin position="37"/>
        <end position="113"/>
    </location>
</feature>
<keyword evidence="1 3" id="KW-0963">Cytoplasm</keyword>
<dbReference type="SUPFAM" id="SSF75420">
    <property type="entry name" value="YhbC-like, N-terminal domain"/>
    <property type="match status" value="1"/>
</dbReference>
<dbReference type="HAMAP" id="MF_01077">
    <property type="entry name" value="RimP"/>
    <property type="match status" value="1"/>
</dbReference>
<name>A0A8J3Y4E5_9ACTN</name>
<feature type="compositionally biased region" description="Low complexity" evidence="4">
    <location>
        <begin position="1"/>
        <end position="20"/>
    </location>
</feature>
<evidence type="ECO:0000313" key="8">
    <source>
        <dbReference type="Proteomes" id="UP000652013"/>
    </source>
</evidence>
<comment type="subcellular location">
    <subcellularLocation>
        <location evidence="3">Cytoplasm</location>
    </subcellularLocation>
</comment>
<dbReference type="NCBIfam" id="NF000930">
    <property type="entry name" value="PRK00092.2-2"/>
    <property type="match status" value="1"/>
</dbReference>
<dbReference type="Pfam" id="PF02576">
    <property type="entry name" value="RimP_N"/>
    <property type="match status" value="1"/>
</dbReference>
<dbReference type="InterPro" id="IPR035956">
    <property type="entry name" value="RimP_N_sf"/>
</dbReference>
<accession>A0A8J3Y4E5</accession>
<comment type="caution">
    <text evidence="7">The sequence shown here is derived from an EMBL/GenBank/DDBJ whole genome shotgun (WGS) entry which is preliminary data.</text>
</comment>
<dbReference type="CDD" id="cd01734">
    <property type="entry name" value="YlxS_C"/>
    <property type="match status" value="1"/>
</dbReference>
<dbReference type="AlphaFoldDB" id="A0A8J3Y4E5"/>
<feature type="region of interest" description="Disordered" evidence="4">
    <location>
        <begin position="178"/>
        <end position="215"/>
    </location>
</feature>
<evidence type="ECO:0000313" key="7">
    <source>
        <dbReference type="EMBL" id="GIJ01533.1"/>
    </source>
</evidence>
<dbReference type="InterPro" id="IPR028998">
    <property type="entry name" value="RimP_C"/>
</dbReference>
<dbReference type="EMBL" id="BOOY01000005">
    <property type="protein sequence ID" value="GIJ01533.1"/>
    <property type="molecule type" value="Genomic_DNA"/>
</dbReference>
<dbReference type="PANTHER" id="PTHR33867:SF1">
    <property type="entry name" value="RIBOSOME MATURATION FACTOR RIMP"/>
    <property type="match status" value="1"/>
</dbReference>